<dbReference type="GO" id="GO:0005737">
    <property type="term" value="C:cytoplasm"/>
    <property type="evidence" value="ECO:0007669"/>
    <property type="project" value="UniProtKB-SubCell"/>
</dbReference>
<dbReference type="AlphaFoldDB" id="A0A5M6AGR5"/>
<evidence type="ECO:0000256" key="2">
    <source>
        <dbReference type="ARBA" id="ARBA00009035"/>
    </source>
</evidence>
<dbReference type="GO" id="GO:0043590">
    <property type="term" value="C:bacterial nucleoid"/>
    <property type="evidence" value="ECO:0007669"/>
    <property type="project" value="TreeGrafter"/>
</dbReference>
<reference evidence="4 5" key="1">
    <citation type="journal article" date="2019" name="Nat. Med.">
        <title>A library of human gut bacterial isolates paired with longitudinal multiomics data enables mechanistic microbiome research.</title>
        <authorList>
            <person name="Poyet M."/>
            <person name="Groussin M."/>
            <person name="Gibbons S.M."/>
            <person name="Avila-Pacheco J."/>
            <person name="Jiang X."/>
            <person name="Kearney S.M."/>
            <person name="Perrotta A.R."/>
            <person name="Berdy B."/>
            <person name="Zhao S."/>
            <person name="Lieberman T.D."/>
            <person name="Swanson P.K."/>
            <person name="Smith M."/>
            <person name="Roesemann S."/>
            <person name="Alexander J.E."/>
            <person name="Rich S.A."/>
            <person name="Livny J."/>
            <person name="Vlamakis H."/>
            <person name="Clish C."/>
            <person name="Bullock K."/>
            <person name="Deik A."/>
            <person name="Scott J."/>
            <person name="Pierce K.A."/>
            <person name="Xavier R.J."/>
            <person name="Alm E.J."/>
        </authorList>
    </citation>
    <scope>NUCLEOTIDE SEQUENCE [LARGE SCALE GENOMIC DNA]</scope>
    <source>
        <strain evidence="4 5">BIOML-A7</strain>
    </source>
</reference>
<name>A0A5M6AGR5_9BACE</name>
<dbReference type="RefSeq" id="WP_022011405.1">
    <property type="nucleotide sequence ID" value="NZ_RCXI01000001.1"/>
</dbReference>
<evidence type="ECO:0000313" key="4">
    <source>
        <dbReference type="EMBL" id="KAA5411156.1"/>
    </source>
</evidence>
<comment type="similarity">
    <text evidence="2">Belongs to the YejK family.</text>
</comment>
<dbReference type="GO" id="GO:0003690">
    <property type="term" value="F:double-stranded DNA binding"/>
    <property type="evidence" value="ECO:0007669"/>
    <property type="project" value="TreeGrafter"/>
</dbReference>
<evidence type="ECO:0000256" key="3">
    <source>
        <dbReference type="ARBA" id="ARBA00022490"/>
    </source>
</evidence>
<dbReference type="PANTHER" id="PTHR38772:SF1">
    <property type="entry name" value="NUCLEOID-ASSOCIATED PROTEIN YEJK"/>
    <property type="match status" value="1"/>
</dbReference>
<dbReference type="Pfam" id="PF04245">
    <property type="entry name" value="NA37"/>
    <property type="match status" value="1"/>
</dbReference>
<comment type="subcellular location">
    <subcellularLocation>
        <location evidence="1">Cytoplasm</location>
    </subcellularLocation>
</comment>
<dbReference type="InterPro" id="IPR007358">
    <property type="entry name" value="Nucleoid_associated_NdpA"/>
</dbReference>
<organism evidence="4 5">
    <name type="scientific">Bacteroides cellulosilyticus</name>
    <dbReference type="NCBI Taxonomy" id="246787"/>
    <lineage>
        <taxon>Bacteria</taxon>
        <taxon>Pseudomonadati</taxon>
        <taxon>Bacteroidota</taxon>
        <taxon>Bacteroidia</taxon>
        <taxon>Bacteroidales</taxon>
        <taxon>Bacteroidaceae</taxon>
        <taxon>Bacteroides</taxon>
    </lineage>
</organism>
<comment type="caution">
    <text evidence="4">The sequence shown here is derived from an EMBL/GenBank/DDBJ whole genome shotgun (WGS) entry which is preliminary data.</text>
</comment>
<evidence type="ECO:0008006" key="6">
    <source>
        <dbReference type="Google" id="ProtNLM"/>
    </source>
</evidence>
<proteinExistence type="inferred from homology"/>
<dbReference type="GO" id="GO:0003727">
    <property type="term" value="F:single-stranded RNA binding"/>
    <property type="evidence" value="ECO:0007669"/>
    <property type="project" value="TreeGrafter"/>
</dbReference>
<accession>A0A5M6AGR5</accession>
<gene>
    <name evidence="4" type="ORF">F2Y86_00025</name>
</gene>
<keyword evidence="3" id="KW-0963">Cytoplasm</keyword>
<evidence type="ECO:0000313" key="5">
    <source>
        <dbReference type="Proteomes" id="UP000325055"/>
    </source>
</evidence>
<sequence>MKKLKKIGHDIALNNFVVHQVTKIAGDRKTGLKLAKSTLKTTTKESAFIAKITDAYSKKSHPTYGIFNTENKSNEFQTSLREFCAGKTDFISFSQRSMNYYKTVIEKNAPASGGFVVFAFYNNTTNKTQHLLVLTLNNKDGYYIDEKNLTIEDIKNLDLSKIDVACLINITKWLKIERGENLESKTYLSFVKGNKDISLYFMDFIGCQNKTTSTDSSKKLANALVRFCTNKKYDDAKTRDIKNAVYYYCIECINAKKEISLSAISALINPENPDEFQEFASSEENEVDEIISGDKTILKTLNYVKYRTPDLTVEFNNKLIGVQIFYSDKKNELTIKNVPDELRKQITQ</sequence>
<protein>
    <recommendedName>
        <fullName evidence="6">Nucleoid-associated protein</fullName>
    </recommendedName>
</protein>
<dbReference type="Proteomes" id="UP000325055">
    <property type="component" value="Unassembled WGS sequence"/>
</dbReference>
<dbReference type="PANTHER" id="PTHR38772">
    <property type="match status" value="1"/>
</dbReference>
<dbReference type="EMBL" id="VVYW01000001">
    <property type="protein sequence ID" value="KAA5411156.1"/>
    <property type="molecule type" value="Genomic_DNA"/>
</dbReference>
<evidence type="ECO:0000256" key="1">
    <source>
        <dbReference type="ARBA" id="ARBA00004496"/>
    </source>
</evidence>